<accession>A0A1G7K7C2</accession>
<protein>
    <submittedName>
        <fullName evidence="1">Uncharacterized protein</fullName>
    </submittedName>
</protein>
<evidence type="ECO:0000313" key="1">
    <source>
        <dbReference type="EMBL" id="SDF32901.1"/>
    </source>
</evidence>
<sequence>MPVTPDLPQPATGRNIVKALPRPPAYLAPYVEVLGGDLAIEFLLAFGGADMTFPNDAGRAKDGAAARMVGGERLVALADRLCATRAKVPLGDRWLAAALHAKGFSIAEIARRVRKSDVTVRSWLNGTIQPNPNAKAGDDT</sequence>
<organism evidence="1 2">
    <name type="scientific">Rhodobacter capsulatus</name>
    <name type="common">Rhodopseudomonas capsulata</name>
    <dbReference type="NCBI Taxonomy" id="1061"/>
    <lineage>
        <taxon>Bacteria</taxon>
        <taxon>Pseudomonadati</taxon>
        <taxon>Pseudomonadota</taxon>
        <taxon>Alphaproteobacteria</taxon>
        <taxon>Rhodobacterales</taxon>
        <taxon>Rhodobacter group</taxon>
        <taxon>Rhodobacter</taxon>
    </lineage>
</organism>
<dbReference type="AlphaFoldDB" id="A0A1G7K7C2"/>
<dbReference type="Proteomes" id="UP000183812">
    <property type="component" value="Unassembled WGS sequence"/>
</dbReference>
<name>A0A1G7K7C2_RHOCA</name>
<evidence type="ECO:0000313" key="2">
    <source>
        <dbReference type="Proteomes" id="UP000183812"/>
    </source>
</evidence>
<dbReference type="Pfam" id="PF13384">
    <property type="entry name" value="HTH_23"/>
    <property type="match status" value="1"/>
</dbReference>
<dbReference type="EMBL" id="FNAY01000009">
    <property type="protein sequence ID" value="SDF32901.1"/>
    <property type="molecule type" value="Genomic_DNA"/>
</dbReference>
<gene>
    <name evidence="1" type="ORF">SAMN04244550_02074</name>
</gene>
<proteinExistence type="predicted"/>
<reference evidence="1 2" key="1">
    <citation type="submission" date="2016-10" db="EMBL/GenBank/DDBJ databases">
        <authorList>
            <person name="de Groot N.N."/>
        </authorList>
    </citation>
    <scope>NUCLEOTIDE SEQUENCE [LARGE SCALE GENOMIC DNA]</scope>
    <source>
        <strain evidence="2">DSM 938 / 37b4</strain>
    </source>
</reference>